<keyword evidence="9" id="KW-1185">Reference proteome</keyword>
<comment type="similarity">
    <text evidence="2">Belongs to the FliR/MopE/SpaR family.</text>
</comment>
<sequence length="250" mass="26215">MTAGYLYAFLMVFLRGIGIVLLLPSLGNDRSIPPMVRVAIALCLTILVSGIVPEGRMPASLSGLALAAAGEVVLGLAMGFMVRVTFAAVEMAARMISSEIGLAATPGFGAPEVASEPLAAFVMALAVLLFFLFGAHLTVITAFARSFEFAAPGMPVLGQGAMEQVTLATSRVIELGVRIAAPFIALNFLVTLAFSVLGRAVSRMNVFILSFSVRAFLGLALLATAGALIARYLFVEFGEIPTQMLQLVAR</sequence>
<evidence type="ECO:0000256" key="5">
    <source>
        <dbReference type="ARBA" id="ARBA00022989"/>
    </source>
</evidence>
<keyword evidence="6 7" id="KW-0472">Membrane</keyword>
<feature type="transmembrane region" description="Helical" evidence="7">
    <location>
        <begin position="64"/>
        <end position="86"/>
    </location>
</feature>
<comment type="subcellular location">
    <subcellularLocation>
        <location evidence="1">Cell membrane</location>
        <topology evidence="1">Multi-pass membrane protein</topology>
    </subcellularLocation>
</comment>
<organism evidence="8 9">
    <name type="scientific">Oleiharenicola lentus</name>
    <dbReference type="NCBI Taxonomy" id="2508720"/>
    <lineage>
        <taxon>Bacteria</taxon>
        <taxon>Pseudomonadati</taxon>
        <taxon>Verrucomicrobiota</taxon>
        <taxon>Opitutia</taxon>
        <taxon>Opitutales</taxon>
        <taxon>Opitutaceae</taxon>
        <taxon>Oleiharenicola</taxon>
    </lineage>
</organism>
<dbReference type="InterPro" id="IPR002010">
    <property type="entry name" value="T3SS_IM_R"/>
</dbReference>
<gene>
    <name evidence="8" type="ORF">ESB00_14685</name>
</gene>
<feature type="transmembrane region" description="Helical" evidence="7">
    <location>
        <begin position="6"/>
        <end position="23"/>
    </location>
</feature>
<protein>
    <submittedName>
        <fullName evidence="8">Type III secretion protein</fullName>
    </submittedName>
</protein>
<keyword evidence="4 7" id="KW-0812">Transmembrane</keyword>
<dbReference type="OrthoDB" id="9807748at2"/>
<feature type="transmembrane region" description="Helical" evidence="7">
    <location>
        <begin position="35"/>
        <end position="52"/>
    </location>
</feature>
<keyword evidence="5 7" id="KW-1133">Transmembrane helix</keyword>
<dbReference type="PANTHER" id="PTHR30065:SF1">
    <property type="entry name" value="SURFACE PRESENTATION OF ANTIGENS PROTEIN SPAR"/>
    <property type="match status" value="1"/>
</dbReference>
<dbReference type="GO" id="GO:0005886">
    <property type="term" value="C:plasma membrane"/>
    <property type="evidence" value="ECO:0007669"/>
    <property type="project" value="UniProtKB-SubCell"/>
</dbReference>
<evidence type="ECO:0000256" key="7">
    <source>
        <dbReference type="SAM" id="Phobius"/>
    </source>
</evidence>
<dbReference type="RefSeq" id="WP_129048546.1">
    <property type="nucleotide sequence ID" value="NZ_SDHX01000002.1"/>
</dbReference>
<feature type="transmembrane region" description="Helical" evidence="7">
    <location>
        <begin position="213"/>
        <end position="234"/>
    </location>
</feature>
<dbReference type="Pfam" id="PF01311">
    <property type="entry name" value="Bac_export_1"/>
    <property type="match status" value="1"/>
</dbReference>
<evidence type="ECO:0000256" key="1">
    <source>
        <dbReference type="ARBA" id="ARBA00004651"/>
    </source>
</evidence>
<evidence type="ECO:0000256" key="3">
    <source>
        <dbReference type="ARBA" id="ARBA00022475"/>
    </source>
</evidence>
<evidence type="ECO:0000256" key="4">
    <source>
        <dbReference type="ARBA" id="ARBA00022692"/>
    </source>
</evidence>
<evidence type="ECO:0000256" key="6">
    <source>
        <dbReference type="ARBA" id="ARBA00023136"/>
    </source>
</evidence>
<accession>A0A4V1M5W7</accession>
<dbReference type="AlphaFoldDB" id="A0A4V1M5W7"/>
<dbReference type="Proteomes" id="UP000290218">
    <property type="component" value="Unassembled WGS sequence"/>
</dbReference>
<comment type="caution">
    <text evidence="8">The sequence shown here is derived from an EMBL/GenBank/DDBJ whole genome shotgun (WGS) entry which is preliminary data.</text>
</comment>
<proteinExistence type="inferred from homology"/>
<dbReference type="EMBL" id="SDHX01000002">
    <property type="protein sequence ID" value="RXK52956.1"/>
    <property type="molecule type" value="Genomic_DNA"/>
</dbReference>
<dbReference type="GO" id="GO:0006605">
    <property type="term" value="P:protein targeting"/>
    <property type="evidence" value="ECO:0007669"/>
    <property type="project" value="InterPro"/>
</dbReference>
<reference evidence="8 9" key="1">
    <citation type="submission" date="2019-01" db="EMBL/GenBank/DDBJ databases">
        <title>Lacunisphaera sp. strain TWA-58.</title>
        <authorList>
            <person name="Chen W.-M."/>
        </authorList>
    </citation>
    <scope>NUCLEOTIDE SEQUENCE [LARGE SCALE GENOMIC DNA]</scope>
    <source>
        <strain evidence="8 9">TWA-58</strain>
    </source>
</reference>
<feature type="transmembrane region" description="Helical" evidence="7">
    <location>
        <begin position="118"/>
        <end position="144"/>
    </location>
</feature>
<evidence type="ECO:0000313" key="9">
    <source>
        <dbReference type="Proteomes" id="UP000290218"/>
    </source>
</evidence>
<evidence type="ECO:0000256" key="2">
    <source>
        <dbReference type="ARBA" id="ARBA00009772"/>
    </source>
</evidence>
<dbReference type="PRINTS" id="PR00953">
    <property type="entry name" value="TYPE3IMRPROT"/>
</dbReference>
<feature type="transmembrane region" description="Helical" evidence="7">
    <location>
        <begin position="179"/>
        <end position="201"/>
    </location>
</feature>
<evidence type="ECO:0000313" key="8">
    <source>
        <dbReference type="EMBL" id="RXK52956.1"/>
    </source>
</evidence>
<dbReference type="PANTHER" id="PTHR30065">
    <property type="entry name" value="FLAGELLAR BIOSYNTHETIC PROTEIN FLIR"/>
    <property type="match status" value="1"/>
</dbReference>
<keyword evidence="3" id="KW-1003">Cell membrane</keyword>
<name>A0A4V1M5W7_9BACT</name>